<evidence type="ECO:0000256" key="8">
    <source>
        <dbReference type="SAM" id="Phobius"/>
    </source>
</evidence>
<evidence type="ECO:0000256" key="1">
    <source>
        <dbReference type="ARBA" id="ARBA00004651"/>
    </source>
</evidence>
<keyword evidence="5 8" id="KW-1133">Transmembrane helix</keyword>
<dbReference type="GO" id="GO:0005886">
    <property type="term" value="C:plasma membrane"/>
    <property type="evidence" value="ECO:0007669"/>
    <property type="project" value="UniProtKB-SubCell"/>
</dbReference>
<comment type="caution">
    <text evidence="9">The sequence shown here is derived from an EMBL/GenBank/DDBJ whole genome shotgun (WGS) entry which is preliminary data.</text>
</comment>
<dbReference type="EC" id="2.4.1.-" evidence="9"/>
<gene>
    <name evidence="9" type="ORF">F4553_005733</name>
</gene>
<evidence type="ECO:0000256" key="3">
    <source>
        <dbReference type="ARBA" id="ARBA00022679"/>
    </source>
</evidence>
<evidence type="ECO:0000256" key="7">
    <source>
        <dbReference type="ARBA" id="ARBA00024033"/>
    </source>
</evidence>
<dbReference type="Proteomes" id="UP000587527">
    <property type="component" value="Unassembled WGS sequence"/>
</dbReference>
<keyword evidence="10" id="KW-1185">Reference proteome</keyword>
<keyword evidence="2" id="KW-1003">Cell membrane</keyword>
<feature type="transmembrane region" description="Helical" evidence="8">
    <location>
        <begin position="178"/>
        <end position="203"/>
    </location>
</feature>
<feature type="transmembrane region" description="Helical" evidence="8">
    <location>
        <begin position="209"/>
        <end position="228"/>
    </location>
</feature>
<proteinExistence type="inferred from homology"/>
<keyword evidence="4 8" id="KW-0812">Transmembrane</keyword>
<organism evidence="9 10">
    <name type="scientific">Allocatelliglobosispora scoriae</name>
    <dbReference type="NCBI Taxonomy" id="643052"/>
    <lineage>
        <taxon>Bacteria</taxon>
        <taxon>Bacillati</taxon>
        <taxon>Actinomycetota</taxon>
        <taxon>Actinomycetes</taxon>
        <taxon>Micromonosporales</taxon>
        <taxon>Micromonosporaceae</taxon>
        <taxon>Allocatelliglobosispora</taxon>
    </lineage>
</organism>
<feature type="transmembrane region" description="Helical" evidence="8">
    <location>
        <begin position="272"/>
        <end position="290"/>
    </location>
</feature>
<sequence length="431" mass="46266">MRAEGINSGRVGAGRTGALLARPRVRVGLVVLLVAVALGFDAAFAQRHGFFDLNVYWGAINYWTSGQGELYDFIRPASTYGFTYPPFAAIAMLPMVLVSWPVAIVLASIATFAATGLVIWWLLAEGRGRAGWFPVAIALALLMAFEPLRETFLFGQVNMLLVALVGADLLFGLRRGRWWAGVGIGLATAIKLTPGVFIIYLLVTGRIKAAFVAMGSAAGATLLAAAIAPDAAREFFTSAIWDTDRIGRLSFVSNQSLQGLVARLDDAHPSKLLWLVLVLATLAVWIVRSRRAVAAGDEATGFALTGIVGCLISPVTWIHHLVWLIPAILLLVKRGAERRDWRLLGLAAAVYVLLSSRVVWLFDADYGLGWPVTGVAGVLGSNAYVWICLALLLATPIVRPAPALADDGIADFGQADVTATRRPERGRPVRV</sequence>
<feature type="transmembrane region" description="Helical" evidence="8">
    <location>
        <begin position="302"/>
        <end position="331"/>
    </location>
</feature>
<comment type="subcellular location">
    <subcellularLocation>
        <location evidence="1">Cell membrane</location>
        <topology evidence="1">Multi-pass membrane protein</topology>
    </subcellularLocation>
</comment>
<keyword evidence="9" id="KW-0328">Glycosyltransferase</keyword>
<dbReference type="AlphaFoldDB" id="A0A841BYW7"/>
<protein>
    <submittedName>
        <fullName evidence="9">Alpha-1,2-mannosyltransferase</fullName>
        <ecNumber evidence="9">2.4.1.-</ecNumber>
    </submittedName>
</protein>
<evidence type="ECO:0000313" key="9">
    <source>
        <dbReference type="EMBL" id="MBB5872299.1"/>
    </source>
</evidence>
<keyword evidence="3 9" id="KW-0808">Transferase</keyword>
<name>A0A841BYW7_9ACTN</name>
<reference evidence="9 10" key="1">
    <citation type="submission" date="2020-08" db="EMBL/GenBank/DDBJ databases">
        <title>Sequencing the genomes of 1000 actinobacteria strains.</title>
        <authorList>
            <person name="Klenk H.-P."/>
        </authorList>
    </citation>
    <scope>NUCLEOTIDE SEQUENCE [LARGE SCALE GENOMIC DNA]</scope>
    <source>
        <strain evidence="9 10">DSM 45362</strain>
    </source>
</reference>
<dbReference type="InterPro" id="IPR018584">
    <property type="entry name" value="GT87"/>
</dbReference>
<dbReference type="Pfam" id="PF09594">
    <property type="entry name" value="GT87"/>
    <property type="match status" value="1"/>
</dbReference>
<evidence type="ECO:0000256" key="5">
    <source>
        <dbReference type="ARBA" id="ARBA00022989"/>
    </source>
</evidence>
<dbReference type="GO" id="GO:0016758">
    <property type="term" value="F:hexosyltransferase activity"/>
    <property type="evidence" value="ECO:0007669"/>
    <property type="project" value="InterPro"/>
</dbReference>
<evidence type="ECO:0000256" key="6">
    <source>
        <dbReference type="ARBA" id="ARBA00023136"/>
    </source>
</evidence>
<feature type="transmembrane region" description="Helical" evidence="8">
    <location>
        <begin position="25"/>
        <end position="45"/>
    </location>
</feature>
<feature type="transmembrane region" description="Helical" evidence="8">
    <location>
        <begin position="151"/>
        <end position="171"/>
    </location>
</feature>
<feature type="transmembrane region" description="Helical" evidence="8">
    <location>
        <begin position="343"/>
        <end position="362"/>
    </location>
</feature>
<accession>A0A841BYW7</accession>
<keyword evidence="6 8" id="KW-0472">Membrane</keyword>
<evidence type="ECO:0000256" key="4">
    <source>
        <dbReference type="ARBA" id="ARBA00022692"/>
    </source>
</evidence>
<dbReference type="EMBL" id="JACHMN010000003">
    <property type="protein sequence ID" value="MBB5872299.1"/>
    <property type="molecule type" value="Genomic_DNA"/>
</dbReference>
<evidence type="ECO:0000313" key="10">
    <source>
        <dbReference type="Proteomes" id="UP000587527"/>
    </source>
</evidence>
<comment type="similarity">
    <text evidence="7">Belongs to the glycosyltransferase 87 family.</text>
</comment>
<feature type="transmembrane region" description="Helical" evidence="8">
    <location>
        <begin position="102"/>
        <end position="123"/>
    </location>
</feature>
<feature type="transmembrane region" description="Helical" evidence="8">
    <location>
        <begin position="130"/>
        <end position="145"/>
    </location>
</feature>
<evidence type="ECO:0000256" key="2">
    <source>
        <dbReference type="ARBA" id="ARBA00022475"/>
    </source>
</evidence>
<feature type="transmembrane region" description="Helical" evidence="8">
    <location>
        <begin position="368"/>
        <end position="394"/>
    </location>
</feature>